<keyword evidence="2" id="KW-1185">Reference proteome</keyword>
<dbReference type="Proteomes" id="UP000245125">
    <property type="component" value="Unassembled WGS sequence"/>
</dbReference>
<accession>A0A2U3QG36</accession>
<dbReference type="OrthoDB" id="9788959at2"/>
<dbReference type="AlphaFoldDB" id="A0A2U3QG36"/>
<evidence type="ECO:0000313" key="1">
    <source>
        <dbReference type="EMBL" id="SPQ00374.1"/>
    </source>
</evidence>
<gene>
    <name evidence="1" type="ORF">NBG4_220007</name>
</gene>
<proteinExistence type="predicted"/>
<evidence type="ECO:0008006" key="3">
    <source>
        <dbReference type="Google" id="ProtNLM"/>
    </source>
</evidence>
<dbReference type="Gene3D" id="3.40.50.12370">
    <property type="match status" value="1"/>
</dbReference>
<reference evidence="2" key="1">
    <citation type="submission" date="2018-03" db="EMBL/GenBank/DDBJ databases">
        <authorList>
            <person name="Zecchin S."/>
        </authorList>
    </citation>
    <scope>NUCLEOTIDE SEQUENCE [LARGE SCALE GENOMIC DNA]</scope>
</reference>
<dbReference type="EMBL" id="OUUY01000067">
    <property type="protein sequence ID" value="SPQ00374.1"/>
    <property type="molecule type" value="Genomic_DNA"/>
</dbReference>
<protein>
    <recommendedName>
        <fullName evidence="3">UspA domain-containing protein</fullName>
    </recommendedName>
</protein>
<sequence length="163" mass="17993">MRRQLLFVTYENEDLDEGLNYAIDLANTMGKDIAIMIASNKKTLKDKFDDLMSAVTFAEANDHVAARQILSSGQRTESLEERVERLAEKCQRSGVSVNIHAVTADLFSSIKDFLREKTGIDMVLLSPSVTDNGNVSSRELNKLVRSASRPVVTMAKQALASAN</sequence>
<name>A0A2U3QG36_9BACT</name>
<evidence type="ECO:0000313" key="2">
    <source>
        <dbReference type="Proteomes" id="UP000245125"/>
    </source>
</evidence>
<organism evidence="1 2">
    <name type="scientific">Candidatus Sulfobium mesophilum</name>
    <dbReference type="NCBI Taxonomy" id="2016548"/>
    <lineage>
        <taxon>Bacteria</taxon>
        <taxon>Pseudomonadati</taxon>
        <taxon>Nitrospirota</taxon>
        <taxon>Nitrospiria</taxon>
        <taxon>Nitrospirales</taxon>
        <taxon>Nitrospiraceae</taxon>
        <taxon>Candidatus Sulfobium</taxon>
    </lineage>
</organism>